<organism evidence="1 2">
    <name type="scientific">Symbiodinium pilosum</name>
    <name type="common">Dinoflagellate</name>
    <dbReference type="NCBI Taxonomy" id="2952"/>
    <lineage>
        <taxon>Eukaryota</taxon>
        <taxon>Sar</taxon>
        <taxon>Alveolata</taxon>
        <taxon>Dinophyceae</taxon>
        <taxon>Suessiales</taxon>
        <taxon>Symbiodiniaceae</taxon>
        <taxon>Symbiodinium</taxon>
    </lineage>
</organism>
<evidence type="ECO:0008006" key="3">
    <source>
        <dbReference type="Google" id="ProtNLM"/>
    </source>
</evidence>
<dbReference type="GO" id="GO:0046872">
    <property type="term" value="F:metal ion binding"/>
    <property type="evidence" value="ECO:0007669"/>
    <property type="project" value="InterPro"/>
</dbReference>
<keyword evidence="2" id="KW-1185">Reference proteome</keyword>
<reference evidence="1" key="1">
    <citation type="submission" date="2021-02" db="EMBL/GenBank/DDBJ databases">
        <authorList>
            <person name="Dougan E. K."/>
            <person name="Rhodes N."/>
            <person name="Thang M."/>
            <person name="Chan C."/>
        </authorList>
    </citation>
    <scope>NUCLEOTIDE SEQUENCE</scope>
</reference>
<comment type="caution">
    <text evidence="1">The sequence shown here is derived from an EMBL/GenBank/DDBJ whole genome shotgun (WGS) entry which is preliminary data.</text>
</comment>
<evidence type="ECO:0000313" key="2">
    <source>
        <dbReference type="Proteomes" id="UP000649617"/>
    </source>
</evidence>
<dbReference type="AlphaFoldDB" id="A0A812VUG1"/>
<proteinExistence type="predicted"/>
<dbReference type="SUPFAM" id="SSF49329">
    <property type="entry name" value="Cu,Zn superoxide dismutase-like"/>
    <property type="match status" value="1"/>
</dbReference>
<accession>A0A812VUG1</accession>
<dbReference type="Proteomes" id="UP000649617">
    <property type="component" value="Unassembled WGS sequence"/>
</dbReference>
<dbReference type="EMBL" id="CAJNIZ010042903">
    <property type="protein sequence ID" value="CAE7642868.1"/>
    <property type="molecule type" value="Genomic_DNA"/>
</dbReference>
<feature type="non-terminal residue" evidence="1">
    <location>
        <position position="1"/>
    </location>
</feature>
<evidence type="ECO:0000313" key="1">
    <source>
        <dbReference type="EMBL" id="CAE7642868.1"/>
    </source>
</evidence>
<dbReference type="GO" id="GO:0006801">
    <property type="term" value="P:superoxide metabolic process"/>
    <property type="evidence" value="ECO:0007669"/>
    <property type="project" value="InterPro"/>
</dbReference>
<name>A0A812VUG1_SYMPI</name>
<protein>
    <recommendedName>
        <fullName evidence="3">Superoxide dismutase copper/zinc binding domain-containing protein</fullName>
    </recommendedName>
</protein>
<sequence length="317" mass="33583">DELYVFSFGTYPGYTGNLAPKGMMSVFSSDANNGTQTISWTLTEGLDTRCSDACTAANCCGVHIHVGMTCSTANDIGGHYWNSTYYAVDPWLTVMYNTSSGHPATQTDLVVMTGTTGEDVYGRAMVIHDFTGARIACGIIEEATTGAFAKYPTYTGSWMTTGGVKVTSSGTVQTLHWIFTAGLDPQCSGPCTDANCCGVHFHVGKTCGSHAEIGGHYWNSTMFSTDPWLYIQYNASAMPSIMMDVAVDTGYEVADVAGHSIVVHDFTGARIGCALMSNLDMGTTTTTTLANSQVSGAPMLSSIAATTFLLATKELAF</sequence>
<dbReference type="OrthoDB" id="412446at2759"/>
<gene>
    <name evidence="1" type="ORF">SPIL2461_LOCUS17044</name>
</gene>
<dbReference type="InterPro" id="IPR036423">
    <property type="entry name" value="SOD-like_Cu/Zn_dom_sf"/>
</dbReference>